<comment type="caution">
    <text evidence="6">Lacks conserved residue(s) required for the propagation of feature annotation.</text>
</comment>
<feature type="transmembrane region" description="Helical" evidence="6">
    <location>
        <begin position="77"/>
        <end position="99"/>
    </location>
</feature>
<evidence type="ECO:0000256" key="2">
    <source>
        <dbReference type="ARBA" id="ARBA00022475"/>
    </source>
</evidence>
<proteinExistence type="inferred from homology"/>
<feature type="transmembrane region" description="Helical" evidence="6">
    <location>
        <begin position="282"/>
        <end position="302"/>
    </location>
</feature>
<keyword evidence="6" id="KW-0675">Receptor</keyword>
<evidence type="ECO:0000256" key="5">
    <source>
        <dbReference type="ARBA" id="ARBA00023136"/>
    </source>
</evidence>
<feature type="transmembrane region" description="Helical" evidence="6">
    <location>
        <begin position="43"/>
        <end position="65"/>
    </location>
</feature>
<dbReference type="GO" id="GO:0007165">
    <property type="term" value="P:signal transduction"/>
    <property type="evidence" value="ECO:0007669"/>
    <property type="project" value="UniProtKB-KW"/>
</dbReference>
<keyword evidence="2 6" id="KW-1003">Cell membrane</keyword>
<feature type="transmembrane region" description="Helical" evidence="6">
    <location>
        <begin position="322"/>
        <end position="343"/>
    </location>
</feature>
<dbReference type="AlphaFoldDB" id="A0ABD2XSZ8"/>
<evidence type="ECO:0000313" key="7">
    <source>
        <dbReference type="EMBL" id="KAL3407986.1"/>
    </source>
</evidence>
<evidence type="ECO:0000256" key="1">
    <source>
        <dbReference type="ARBA" id="ARBA00004651"/>
    </source>
</evidence>
<organism evidence="7 8">
    <name type="scientific">Trichogramma kaykai</name>
    <dbReference type="NCBI Taxonomy" id="54128"/>
    <lineage>
        <taxon>Eukaryota</taxon>
        <taxon>Metazoa</taxon>
        <taxon>Ecdysozoa</taxon>
        <taxon>Arthropoda</taxon>
        <taxon>Hexapoda</taxon>
        <taxon>Insecta</taxon>
        <taxon>Pterygota</taxon>
        <taxon>Neoptera</taxon>
        <taxon>Endopterygota</taxon>
        <taxon>Hymenoptera</taxon>
        <taxon>Apocrita</taxon>
        <taxon>Proctotrupomorpha</taxon>
        <taxon>Chalcidoidea</taxon>
        <taxon>Trichogrammatidae</taxon>
        <taxon>Trichogramma</taxon>
    </lineage>
</organism>
<comment type="function">
    <text evidence="6">Gustatory receptor which mediates acceptance or avoidance behavior, depending on its substrates.</text>
</comment>
<dbReference type="EMBL" id="JBJJXI010000002">
    <property type="protein sequence ID" value="KAL3407986.1"/>
    <property type="molecule type" value="Genomic_DNA"/>
</dbReference>
<keyword evidence="8" id="KW-1185">Reference proteome</keyword>
<keyword evidence="5 6" id="KW-0472">Membrane</keyword>
<reference evidence="7 8" key="1">
    <citation type="journal article" date="2024" name="bioRxiv">
        <title>A reference genome for Trichogramma kaykai: A tiny desert-dwelling parasitoid wasp with competing sex-ratio distorters.</title>
        <authorList>
            <person name="Culotta J."/>
            <person name="Lindsey A.R."/>
        </authorList>
    </citation>
    <scope>NUCLEOTIDE SEQUENCE [LARGE SCALE GENOMIC DNA]</scope>
    <source>
        <strain evidence="7 8">KSX58</strain>
    </source>
</reference>
<gene>
    <name evidence="7" type="ORF">TKK_000211</name>
</gene>
<dbReference type="Proteomes" id="UP001627154">
    <property type="component" value="Unassembled WGS sequence"/>
</dbReference>
<comment type="caution">
    <text evidence="7">The sequence shown here is derived from an EMBL/GenBank/DDBJ whole genome shotgun (WGS) entry which is preliminary data.</text>
</comment>
<name>A0ABD2XSZ8_9HYME</name>
<dbReference type="Pfam" id="PF08395">
    <property type="entry name" value="7tm_7"/>
    <property type="match status" value="1"/>
</dbReference>
<feature type="transmembrane region" description="Helical" evidence="6">
    <location>
        <begin position="140"/>
        <end position="159"/>
    </location>
</feature>
<evidence type="ECO:0000256" key="6">
    <source>
        <dbReference type="RuleBase" id="RU363108"/>
    </source>
</evidence>
<keyword evidence="3 6" id="KW-0812">Transmembrane</keyword>
<keyword evidence="6" id="KW-0807">Transducer</keyword>
<protein>
    <recommendedName>
        <fullName evidence="6">Gustatory receptor</fullName>
    </recommendedName>
</protein>
<evidence type="ECO:0000256" key="3">
    <source>
        <dbReference type="ARBA" id="ARBA00022692"/>
    </source>
</evidence>
<evidence type="ECO:0000256" key="4">
    <source>
        <dbReference type="ARBA" id="ARBA00022989"/>
    </source>
</evidence>
<accession>A0ABD2XSZ8</accession>
<feature type="transmembrane region" description="Helical" evidence="6">
    <location>
        <begin position="179"/>
        <end position="201"/>
    </location>
</feature>
<dbReference type="InterPro" id="IPR013604">
    <property type="entry name" value="7TM_chemorcpt"/>
</dbReference>
<keyword evidence="4 6" id="KW-1133">Transmembrane helix</keyword>
<comment type="similarity">
    <text evidence="6">Belongs to the insect chemoreceptor superfamily. Gustatory receptor (GR) family.</text>
</comment>
<sequence length="349" mass="40437">MSKNIRERCAFYYLKIFGLTGNIDFKNSKQIDCLHYYSTKLPLFSAVYSVVFVSILISSQCNSIYEMSLIQGYKFNIVVEVFINLLISLAYVDFFTTFYRKHEAIREVLKQMNAVRILTDGIEKNRDKKSPPSSINAIEILYSITFVLILSKVVLHVTFCLYKRSWDFEDFGDHMLDLLMHAMTMHYITTVGVCHAAFKAINRSLLSLVKRFNLLFSRKIVLSKEKPSLMYNIIMDQQQPREISIYRNYNNARFNEQVTKLKTYYAVVVKLAQNLSSLYQTVLFLCVFRYFITIISSCYTLAEIVVCNNCPLTPILDICKHLFNIIFHLVSLVMLTGLATVTLNEVTPT</sequence>
<comment type="subcellular location">
    <subcellularLocation>
        <location evidence="1 6">Cell membrane</location>
        <topology evidence="1 6">Multi-pass membrane protein</topology>
    </subcellularLocation>
</comment>
<dbReference type="GO" id="GO:0005886">
    <property type="term" value="C:plasma membrane"/>
    <property type="evidence" value="ECO:0007669"/>
    <property type="project" value="UniProtKB-SubCell"/>
</dbReference>
<evidence type="ECO:0000313" key="8">
    <source>
        <dbReference type="Proteomes" id="UP001627154"/>
    </source>
</evidence>